<evidence type="ECO:0008006" key="4">
    <source>
        <dbReference type="Google" id="ProtNLM"/>
    </source>
</evidence>
<dbReference type="Proteomes" id="UP001283361">
    <property type="component" value="Unassembled WGS sequence"/>
</dbReference>
<organism evidence="2 3">
    <name type="scientific">Elysia crispata</name>
    <name type="common">lettuce slug</name>
    <dbReference type="NCBI Taxonomy" id="231223"/>
    <lineage>
        <taxon>Eukaryota</taxon>
        <taxon>Metazoa</taxon>
        <taxon>Spiralia</taxon>
        <taxon>Lophotrochozoa</taxon>
        <taxon>Mollusca</taxon>
        <taxon>Gastropoda</taxon>
        <taxon>Heterobranchia</taxon>
        <taxon>Euthyneura</taxon>
        <taxon>Panpulmonata</taxon>
        <taxon>Sacoglossa</taxon>
        <taxon>Placobranchoidea</taxon>
        <taxon>Plakobranchidae</taxon>
        <taxon>Elysia</taxon>
    </lineage>
</organism>
<reference evidence="2" key="1">
    <citation type="journal article" date="2023" name="G3 (Bethesda)">
        <title>A reference genome for the long-term kleptoplast-retaining sea slug Elysia crispata morphotype clarki.</title>
        <authorList>
            <person name="Eastman K.E."/>
            <person name="Pendleton A.L."/>
            <person name="Shaikh M.A."/>
            <person name="Suttiyut T."/>
            <person name="Ogas R."/>
            <person name="Tomko P."/>
            <person name="Gavelis G."/>
            <person name="Widhalm J.R."/>
            <person name="Wisecaver J.H."/>
        </authorList>
    </citation>
    <scope>NUCLEOTIDE SEQUENCE</scope>
    <source>
        <strain evidence="2">ECLA1</strain>
    </source>
</reference>
<gene>
    <name evidence="2" type="ORF">RRG08_016643</name>
</gene>
<name>A0AAE0YWP7_9GAST</name>
<keyword evidence="1" id="KW-0732">Signal</keyword>
<comment type="caution">
    <text evidence="2">The sequence shown here is derived from an EMBL/GenBank/DDBJ whole genome shotgun (WGS) entry which is preliminary data.</text>
</comment>
<protein>
    <recommendedName>
        <fullName evidence="4">Secreted protein</fullName>
    </recommendedName>
</protein>
<evidence type="ECO:0000313" key="3">
    <source>
        <dbReference type="Proteomes" id="UP001283361"/>
    </source>
</evidence>
<dbReference type="EMBL" id="JAWDGP010005248">
    <property type="protein sequence ID" value="KAK3758674.1"/>
    <property type="molecule type" value="Genomic_DNA"/>
</dbReference>
<sequence>MLGLVTALLLLLMSPWRGRGILKDAGVQQSDARTTTPKFTKQNKTTGETSTRWSEGHLRLTFQLHWSGTAYDHQVGCQKLEQTRLSDQAGHLPLVIADWSWECGVQPLRLQ</sequence>
<dbReference type="AlphaFoldDB" id="A0AAE0YWP7"/>
<evidence type="ECO:0000256" key="1">
    <source>
        <dbReference type="SAM" id="SignalP"/>
    </source>
</evidence>
<evidence type="ECO:0000313" key="2">
    <source>
        <dbReference type="EMBL" id="KAK3758674.1"/>
    </source>
</evidence>
<feature type="signal peptide" evidence="1">
    <location>
        <begin position="1"/>
        <end position="20"/>
    </location>
</feature>
<accession>A0AAE0YWP7</accession>
<feature type="chain" id="PRO_5042140292" description="Secreted protein" evidence="1">
    <location>
        <begin position="21"/>
        <end position="111"/>
    </location>
</feature>
<proteinExistence type="predicted"/>
<keyword evidence="3" id="KW-1185">Reference proteome</keyword>